<feature type="transmembrane region" description="Helical" evidence="1">
    <location>
        <begin position="81"/>
        <end position="100"/>
    </location>
</feature>
<protein>
    <recommendedName>
        <fullName evidence="4">DUF2878 domain-containing protein</fullName>
    </recommendedName>
</protein>
<keyword evidence="1" id="KW-0812">Transmembrane</keyword>
<gene>
    <name evidence="2" type="ORF">GGR36_000162</name>
</gene>
<sequence>MRASHAMMPAVRQLLELLAPGEWRRPWKLATFAVGMAWLLWGALTLEIGDWDVGVSILMGAFTYLLSPMAARILMRRQWRWLPLSLLAWWWCVDGVYMAWHLSMGNPIYREANAYASTCLFWLCGFIWSPRAALVEVLHNRRSVGF</sequence>
<comment type="caution">
    <text evidence="2">The sequence shown here is derived from an EMBL/GenBank/DDBJ whole genome shotgun (WGS) entry which is preliminary data.</text>
</comment>
<evidence type="ECO:0008006" key="4">
    <source>
        <dbReference type="Google" id="ProtNLM"/>
    </source>
</evidence>
<feature type="transmembrane region" description="Helical" evidence="1">
    <location>
        <begin position="112"/>
        <end position="134"/>
    </location>
</feature>
<dbReference type="EMBL" id="JACIET010000001">
    <property type="protein sequence ID" value="MBB4010854.1"/>
    <property type="molecule type" value="Genomic_DNA"/>
</dbReference>
<feature type="transmembrane region" description="Helical" evidence="1">
    <location>
        <begin position="55"/>
        <end position="74"/>
    </location>
</feature>
<accession>A0A840BF86</accession>
<dbReference type="AlphaFoldDB" id="A0A840BF86"/>
<dbReference type="Proteomes" id="UP000561045">
    <property type="component" value="Unassembled WGS sequence"/>
</dbReference>
<keyword evidence="1" id="KW-0472">Membrane</keyword>
<organism evidence="2 3">
    <name type="scientific">Niveibacterium umoris</name>
    <dbReference type="NCBI Taxonomy" id="1193620"/>
    <lineage>
        <taxon>Bacteria</taxon>
        <taxon>Pseudomonadati</taxon>
        <taxon>Pseudomonadota</taxon>
        <taxon>Betaproteobacteria</taxon>
        <taxon>Rhodocyclales</taxon>
        <taxon>Rhodocyclaceae</taxon>
        <taxon>Niveibacterium</taxon>
    </lineage>
</organism>
<name>A0A840BF86_9RHOO</name>
<keyword evidence="3" id="KW-1185">Reference proteome</keyword>
<keyword evidence="1" id="KW-1133">Transmembrane helix</keyword>
<evidence type="ECO:0000256" key="1">
    <source>
        <dbReference type="SAM" id="Phobius"/>
    </source>
</evidence>
<dbReference type="RefSeq" id="WP_207064344.1">
    <property type="nucleotide sequence ID" value="NZ_BAABLE010000011.1"/>
</dbReference>
<evidence type="ECO:0000313" key="2">
    <source>
        <dbReference type="EMBL" id="MBB4010854.1"/>
    </source>
</evidence>
<evidence type="ECO:0000313" key="3">
    <source>
        <dbReference type="Proteomes" id="UP000561045"/>
    </source>
</evidence>
<proteinExistence type="predicted"/>
<reference evidence="2 3" key="1">
    <citation type="submission" date="2020-08" db="EMBL/GenBank/DDBJ databases">
        <title>Genomic Encyclopedia of Type Strains, Phase IV (KMG-IV): sequencing the most valuable type-strain genomes for metagenomic binning, comparative biology and taxonomic classification.</title>
        <authorList>
            <person name="Goeker M."/>
        </authorList>
    </citation>
    <scope>NUCLEOTIDE SEQUENCE [LARGE SCALE GENOMIC DNA]</scope>
    <source>
        <strain evidence="2 3">DSM 106739</strain>
    </source>
</reference>